<sequence length="79" mass="9572">MAISRIVGIFIKIVLSVSLIYEYLIYKLKKYIKVLNVFMFTKHMVTQYAENVEFILEQTINFVIAARFLVWKYIWKCKR</sequence>
<feature type="transmembrane region" description="Helical" evidence="1">
    <location>
        <begin position="6"/>
        <end position="26"/>
    </location>
</feature>
<keyword evidence="3" id="KW-1185">Reference proteome</keyword>
<gene>
    <name evidence="2" type="ORF">APZ18_12655</name>
</gene>
<organism evidence="2 3">
    <name type="scientific">Butyribacter intestini</name>
    <dbReference type="NCBI Taxonomy" id="1703332"/>
    <lineage>
        <taxon>Bacteria</taxon>
        <taxon>Bacillati</taxon>
        <taxon>Bacillota</taxon>
        <taxon>Clostridia</taxon>
        <taxon>Lachnospirales</taxon>
        <taxon>Lachnospiraceae</taxon>
        <taxon>Butyribacter</taxon>
    </lineage>
</organism>
<evidence type="ECO:0000256" key="1">
    <source>
        <dbReference type="SAM" id="Phobius"/>
    </source>
</evidence>
<dbReference type="Proteomes" id="UP000050833">
    <property type="component" value="Unassembled WGS sequence"/>
</dbReference>
<evidence type="ECO:0000313" key="2">
    <source>
        <dbReference type="EMBL" id="KQC85519.1"/>
    </source>
</evidence>
<dbReference type="AlphaFoldDB" id="A0AAW3JSM3"/>
<comment type="caution">
    <text evidence="2">The sequence shown here is derived from an EMBL/GenBank/DDBJ whole genome shotgun (WGS) entry which is preliminary data.</text>
</comment>
<dbReference type="EMBL" id="LLKB01000005">
    <property type="protein sequence ID" value="KQC85519.1"/>
    <property type="molecule type" value="Genomic_DNA"/>
</dbReference>
<keyword evidence="1" id="KW-0472">Membrane</keyword>
<evidence type="ECO:0000313" key="3">
    <source>
        <dbReference type="Proteomes" id="UP000050833"/>
    </source>
</evidence>
<reference evidence="2 3" key="1">
    <citation type="submission" date="2015-10" db="EMBL/GenBank/DDBJ databases">
        <title>Butyribacter intestini gen. nov., sp. nov., a butyric acid-producing bacterium of the family Lachnospiraceae isolated from the human faeces.</title>
        <authorList>
            <person name="Zou Y."/>
            <person name="Xue W."/>
            <person name="Luo G."/>
            <person name="Lv M."/>
        </authorList>
    </citation>
    <scope>NUCLEOTIDE SEQUENCE [LARGE SCALE GENOMIC DNA]</scope>
    <source>
        <strain evidence="2 3">TF01-11</strain>
    </source>
</reference>
<protein>
    <submittedName>
        <fullName evidence="2">Uncharacterized protein</fullName>
    </submittedName>
</protein>
<proteinExistence type="predicted"/>
<name>A0AAW3JSM3_9FIRM</name>
<keyword evidence="1" id="KW-1133">Transmembrane helix</keyword>
<accession>A0AAW3JSM3</accession>
<keyword evidence="1" id="KW-0812">Transmembrane</keyword>